<dbReference type="eggNOG" id="ENOG5030QZG">
    <property type="taxonomic scope" value="Bacteria"/>
</dbReference>
<dbReference type="PANTHER" id="PTHR46208:SF1">
    <property type="entry name" value="MITOCHONDRIAL IMPORT RECEPTOR SUBUNIT TOM70"/>
    <property type="match status" value="1"/>
</dbReference>
<accession>A0A085ZFK2</accession>
<dbReference type="SUPFAM" id="SSF48452">
    <property type="entry name" value="TPR-like"/>
    <property type="match status" value="1"/>
</dbReference>
<dbReference type="Gene3D" id="1.25.40.10">
    <property type="entry name" value="Tetratricopeptide repeat domain"/>
    <property type="match status" value="1"/>
</dbReference>
<gene>
    <name evidence="9" type="ORF">IW19_20110</name>
</gene>
<evidence type="ECO:0000256" key="4">
    <source>
        <dbReference type="ARBA" id="ARBA00022803"/>
    </source>
</evidence>
<evidence type="ECO:0000313" key="9">
    <source>
        <dbReference type="EMBL" id="KFF03216.1"/>
    </source>
</evidence>
<comment type="similarity">
    <text evidence="7">Belongs to the Tom70 family.</text>
</comment>
<feature type="repeat" description="TPR" evidence="8">
    <location>
        <begin position="175"/>
        <end position="208"/>
    </location>
</feature>
<dbReference type="GO" id="GO:0016020">
    <property type="term" value="C:membrane"/>
    <property type="evidence" value="ECO:0007669"/>
    <property type="project" value="UniProtKB-SubCell"/>
</dbReference>
<proteinExistence type="inferred from homology"/>
<keyword evidence="3" id="KW-0677">Repeat</keyword>
<protein>
    <submittedName>
        <fullName evidence="9">Uncharacterized protein</fullName>
    </submittedName>
</protein>
<keyword evidence="5" id="KW-1133">Transmembrane helix</keyword>
<comment type="subcellular location">
    <subcellularLocation>
        <location evidence="1">Membrane</location>
        <topology evidence="1">Single-pass membrane protein</topology>
    </subcellularLocation>
</comment>
<keyword evidence="10" id="KW-1185">Reference proteome</keyword>
<evidence type="ECO:0000256" key="8">
    <source>
        <dbReference type="PROSITE-ProRule" id="PRU00339"/>
    </source>
</evidence>
<dbReference type="EMBL" id="JPRL01000002">
    <property type="protein sequence ID" value="KFF03216.1"/>
    <property type="molecule type" value="Genomic_DNA"/>
</dbReference>
<reference evidence="9 10" key="1">
    <citation type="submission" date="2014-07" db="EMBL/GenBank/DDBJ databases">
        <title>Genome of Flavobacterium reichenbachii LMG 25512.</title>
        <authorList>
            <person name="Stropko S.J."/>
            <person name="Pipes S.E."/>
            <person name="Newman J.D."/>
        </authorList>
    </citation>
    <scope>NUCLEOTIDE SEQUENCE [LARGE SCALE GENOMIC DNA]</scope>
    <source>
        <strain evidence="9 10">LMG 25512</strain>
    </source>
</reference>
<dbReference type="AlphaFoldDB" id="A0A085ZFK2"/>
<dbReference type="OrthoDB" id="712930at2"/>
<dbReference type="STRING" id="362418.IW19_20110"/>
<evidence type="ECO:0000256" key="6">
    <source>
        <dbReference type="ARBA" id="ARBA00023136"/>
    </source>
</evidence>
<dbReference type="RefSeq" id="WP_035688586.1">
    <property type="nucleotide sequence ID" value="NZ_JPRL01000002.1"/>
</dbReference>
<evidence type="ECO:0000256" key="2">
    <source>
        <dbReference type="ARBA" id="ARBA00022692"/>
    </source>
</evidence>
<evidence type="ECO:0000256" key="5">
    <source>
        <dbReference type="ARBA" id="ARBA00022989"/>
    </source>
</evidence>
<organism evidence="9 10">
    <name type="scientific">Flavobacterium reichenbachii</name>
    <dbReference type="NCBI Taxonomy" id="362418"/>
    <lineage>
        <taxon>Bacteria</taxon>
        <taxon>Pseudomonadati</taxon>
        <taxon>Bacteroidota</taxon>
        <taxon>Flavobacteriia</taxon>
        <taxon>Flavobacteriales</taxon>
        <taxon>Flavobacteriaceae</taxon>
        <taxon>Flavobacterium</taxon>
    </lineage>
</organism>
<dbReference type="Pfam" id="PF13181">
    <property type="entry name" value="TPR_8"/>
    <property type="match status" value="2"/>
</dbReference>
<evidence type="ECO:0000256" key="7">
    <source>
        <dbReference type="ARBA" id="ARBA00038030"/>
    </source>
</evidence>
<evidence type="ECO:0000313" key="10">
    <source>
        <dbReference type="Proteomes" id="UP000028715"/>
    </source>
</evidence>
<name>A0A085ZFK2_9FLAO</name>
<keyword evidence="6" id="KW-0472">Membrane</keyword>
<dbReference type="PANTHER" id="PTHR46208">
    <property type="entry name" value="MITOCHONDRIAL IMPORT RECEPTOR SUBUNIT TOM70"/>
    <property type="match status" value="1"/>
</dbReference>
<dbReference type="PROSITE" id="PS50005">
    <property type="entry name" value="TPR"/>
    <property type="match status" value="1"/>
</dbReference>
<dbReference type="GO" id="GO:0008320">
    <property type="term" value="F:protein transmembrane transporter activity"/>
    <property type="evidence" value="ECO:0007669"/>
    <property type="project" value="TreeGrafter"/>
</dbReference>
<dbReference type="GO" id="GO:0030943">
    <property type="term" value="F:mitochondrion targeting sequence binding"/>
    <property type="evidence" value="ECO:0007669"/>
    <property type="project" value="TreeGrafter"/>
</dbReference>
<dbReference type="Proteomes" id="UP000028715">
    <property type="component" value="Unassembled WGS sequence"/>
</dbReference>
<evidence type="ECO:0000256" key="1">
    <source>
        <dbReference type="ARBA" id="ARBA00004167"/>
    </source>
</evidence>
<comment type="caution">
    <text evidence="9">The sequence shown here is derived from an EMBL/GenBank/DDBJ whole genome shotgun (WGS) entry which is preliminary data.</text>
</comment>
<dbReference type="GO" id="GO:0030150">
    <property type="term" value="P:protein import into mitochondrial matrix"/>
    <property type="evidence" value="ECO:0007669"/>
    <property type="project" value="TreeGrafter"/>
</dbReference>
<evidence type="ECO:0000256" key="3">
    <source>
        <dbReference type="ARBA" id="ARBA00022737"/>
    </source>
</evidence>
<sequence length="355" mass="42601">MNEKEIYEIERYLTDNIELDLDYLKDFSNKHADIEELKVYYFYALYKNNKIKLASEELASLNQSIKLQENSFFLMVKSLVQINQDDEIDLLINSLEKCLQIDNRKENKWLRLELFKLYEKKEIDYLAWGYLEDAILIDENFYEAILLRAQRLDLITNCSDIVHQILQLPQTYVNSDVLNFLGNAYLNCNEIENALKIFNGSLEIRETEEAYYFIGYINHYNFSDYEKAMFYYDKSISINPQFIDVLIEKAWLLYDMNEYETSETLFKEIIDSHHEEINVYNQITLFYIRTEKISEALNYVEKSKSKFGINYMNQGFELICLEKIKDDKYVNEYHVFKKKYSADELSWFKTLLSEI</sequence>
<dbReference type="InterPro" id="IPR011990">
    <property type="entry name" value="TPR-like_helical_dom_sf"/>
</dbReference>
<dbReference type="SMART" id="SM00028">
    <property type="entry name" value="TPR"/>
    <property type="match status" value="4"/>
</dbReference>
<keyword evidence="4 8" id="KW-0802">TPR repeat</keyword>
<dbReference type="InterPro" id="IPR019734">
    <property type="entry name" value="TPR_rpt"/>
</dbReference>
<keyword evidence="2" id="KW-0812">Transmembrane</keyword>